<keyword evidence="2 4" id="KW-0689">Ribosomal protein</keyword>
<dbReference type="Proteomes" id="UP000249873">
    <property type="component" value="Chromosome"/>
</dbReference>
<feature type="compositionally biased region" description="Basic and acidic residues" evidence="6">
    <location>
        <begin position="144"/>
        <end position="156"/>
    </location>
</feature>
<dbReference type="Pfam" id="PF01196">
    <property type="entry name" value="Ribosomal_L17"/>
    <property type="match status" value="1"/>
</dbReference>
<accession>A0A2Z4GCH6</accession>
<dbReference type="InterPro" id="IPR036373">
    <property type="entry name" value="Ribosomal_bL17_sf"/>
</dbReference>
<name>A0A2Z4GCH6_9BACT</name>
<comment type="subunit">
    <text evidence="4">Part of the 50S ribosomal subunit. Contacts protein L32.</text>
</comment>
<evidence type="ECO:0000256" key="2">
    <source>
        <dbReference type="ARBA" id="ARBA00022980"/>
    </source>
</evidence>
<sequence>MRHGKTINHLGRTKSHRVAMLSNMATSLILNKRIATTLAKAKALRKYAEPLITKAKTDTTHSRRTVFSYLQDKEAVTELFGTISEKVAERNGGYTRIIKLGARYGDNAEMALIELVDFNEILLADTDDSSATEGKSKRRRRGGKKTESTDEVKNEAGTEVVEVVETTSTDEAEASEEPKA</sequence>
<evidence type="ECO:0000256" key="3">
    <source>
        <dbReference type="ARBA" id="ARBA00023274"/>
    </source>
</evidence>
<comment type="similarity">
    <text evidence="1 4 5">Belongs to the bacterial ribosomal protein bL17 family.</text>
</comment>
<proteinExistence type="inferred from homology"/>
<dbReference type="GO" id="GO:0003735">
    <property type="term" value="F:structural constituent of ribosome"/>
    <property type="evidence" value="ECO:0007669"/>
    <property type="project" value="InterPro"/>
</dbReference>
<dbReference type="PROSITE" id="PS01167">
    <property type="entry name" value="RIBOSOMAL_L17"/>
    <property type="match status" value="1"/>
</dbReference>
<evidence type="ECO:0000256" key="4">
    <source>
        <dbReference type="HAMAP-Rule" id="MF_01368"/>
    </source>
</evidence>
<dbReference type="AlphaFoldDB" id="A0A2Z4GCH6"/>
<dbReference type="RefSeq" id="WP_111371806.1">
    <property type="nucleotide sequence ID" value="NZ_CP029480.1"/>
</dbReference>
<dbReference type="PANTHER" id="PTHR14413:SF16">
    <property type="entry name" value="LARGE RIBOSOMAL SUBUNIT PROTEIN BL17M"/>
    <property type="match status" value="1"/>
</dbReference>
<evidence type="ECO:0000256" key="6">
    <source>
        <dbReference type="SAM" id="MobiDB-lite"/>
    </source>
</evidence>
<dbReference type="PANTHER" id="PTHR14413">
    <property type="entry name" value="RIBOSOMAL PROTEIN L17"/>
    <property type="match status" value="1"/>
</dbReference>
<dbReference type="OrthoDB" id="9809073at2"/>
<dbReference type="EMBL" id="CP029480">
    <property type="protein sequence ID" value="AWV98613.1"/>
    <property type="molecule type" value="Genomic_DNA"/>
</dbReference>
<dbReference type="SUPFAM" id="SSF64263">
    <property type="entry name" value="Prokaryotic ribosomal protein L17"/>
    <property type="match status" value="1"/>
</dbReference>
<dbReference type="InterPro" id="IPR000456">
    <property type="entry name" value="Ribosomal_bL17"/>
</dbReference>
<dbReference type="KEGG" id="als:DJ013_10705"/>
<feature type="region of interest" description="Disordered" evidence="6">
    <location>
        <begin position="128"/>
        <end position="180"/>
    </location>
</feature>
<protein>
    <recommendedName>
        <fullName evidence="4">Large ribosomal subunit protein bL17</fullName>
    </recommendedName>
</protein>
<evidence type="ECO:0000256" key="5">
    <source>
        <dbReference type="RuleBase" id="RU000660"/>
    </source>
</evidence>
<keyword evidence="8" id="KW-1185">Reference proteome</keyword>
<dbReference type="FunFam" id="3.90.1030.10:FF:000001">
    <property type="entry name" value="50S ribosomal protein L17"/>
    <property type="match status" value="1"/>
</dbReference>
<dbReference type="HAMAP" id="MF_01368">
    <property type="entry name" value="Ribosomal_bL17"/>
    <property type="match status" value="1"/>
</dbReference>
<dbReference type="NCBIfam" id="TIGR00059">
    <property type="entry name" value="L17"/>
    <property type="match status" value="1"/>
</dbReference>
<keyword evidence="3 4" id="KW-0687">Ribonucleoprotein</keyword>
<dbReference type="GO" id="GO:0006412">
    <property type="term" value="P:translation"/>
    <property type="evidence" value="ECO:0007669"/>
    <property type="project" value="UniProtKB-UniRule"/>
</dbReference>
<dbReference type="InterPro" id="IPR047859">
    <property type="entry name" value="Ribosomal_bL17_CS"/>
</dbReference>
<dbReference type="GO" id="GO:0022625">
    <property type="term" value="C:cytosolic large ribosomal subunit"/>
    <property type="evidence" value="ECO:0007669"/>
    <property type="project" value="TreeGrafter"/>
</dbReference>
<feature type="compositionally biased region" description="Acidic residues" evidence="6">
    <location>
        <begin position="168"/>
        <end position="180"/>
    </location>
</feature>
<reference evidence="7 8" key="1">
    <citation type="submission" date="2018-05" db="EMBL/GenBank/DDBJ databases">
        <title>Complete genome sequence of Arcticibacterium luteifluviistationis SM1504T, a cytophagaceae bacterium isolated from Arctic surface seawater.</title>
        <authorList>
            <person name="Li Y."/>
            <person name="Qin Q.-L."/>
        </authorList>
    </citation>
    <scope>NUCLEOTIDE SEQUENCE [LARGE SCALE GENOMIC DNA]</scope>
    <source>
        <strain evidence="7 8">SM1504</strain>
    </source>
</reference>
<evidence type="ECO:0000313" key="7">
    <source>
        <dbReference type="EMBL" id="AWV98613.1"/>
    </source>
</evidence>
<organism evidence="7 8">
    <name type="scientific">Arcticibacterium luteifluviistationis</name>
    <dbReference type="NCBI Taxonomy" id="1784714"/>
    <lineage>
        <taxon>Bacteria</taxon>
        <taxon>Pseudomonadati</taxon>
        <taxon>Bacteroidota</taxon>
        <taxon>Cytophagia</taxon>
        <taxon>Cytophagales</taxon>
        <taxon>Leadbetterellaceae</taxon>
        <taxon>Arcticibacterium</taxon>
    </lineage>
</organism>
<evidence type="ECO:0000256" key="1">
    <source>
        <dbReference type="ARBA" id="ARBA00008777"/>
    </source>
</evidence>
<evidence type="ECO:0000313" key="8">
    <source>
        <dbReference type="Proteomes" id="UP000249873"/>
    </source>
</evidence>
<feature type="compositionally biased region" description="Low complexity" evidence="6">
    <location>
        <begin position="157"/>
        <end position="167"/>
    </location>
</feature>
<gene>
    <name evidence="4" type="primary">rplQ</name>
    <name evidence="7" type="ORF">DJ013_10705</name>
</gene>
<dbReference type="Gene3D" id="3.90.1030.10">
    <property type="entry name" value="Ribosomal protein L17"/>
    <property type="match status" value="1"/>
</dbReference>